<sequence>MKFHFRSFFAFNVWAGIILLMFAVFIQRAIAFGNYRDVWMLGGICFAFVGSIVYVNIIMNANLIISDEGVFREIFGVRFQYIGWGNVKFIAVTKIRRSRSSEERNVFSIVPRFRSGVKITPKGKILIGSSIEGYLSFKRVINEYLDKYSIDVKIDDGVRITKVKLLE</sequence>
<dbReference type="Proteomes" id="UP001620461">
    <property type="component" value="Unassembled WGS sequence"/>
</dbReference>
<dbReference type="RefSeq" id="WP_404549384.1">
    <property type="nucleotide sequence ID" value="NZ_JADIKJ010000044.1"/>
</dbReference>
<feature type="transmembrane region" description="Helical" evidence="1">
    <location>
        <begin position="38"/>
        <end position="57"/>
    </location>
</feature>
<evidence type="ECO:0008006" key="4">
    <source>
        <dbReference type="Google" id="ProtNLM"/>
    </source>
</evidence>
<evidence type="ECO:0000256" key="1">
    <source>
        <dbReference type="SAM" id="Phobius"/>
    </source>
</evidence>
<proteinExistence type="predicted"/>
<keyword evidence="3" id="KW-1185">Reference proteome</keyword>
<accession>A0ABW8JP51</accession>
<gene>
    <name evidence="2" type="ORF">ISP15_18095</name>
</gene>
<name>A0ABW8JP51_9GAMM</name>
<organism evidence="2 3">
    <name type="scientific">Dyella jejuensis</name>
    <dbReference type="NCBI Taxonomy" id="1432009"/>
    <lineage>
        <taxon>Bacteria</taxon>
        <taxon>Pseudomonadati</taxon>
        <taxon>Pseudomonadota</taxon>
        <taxon>Gammaproteobacteria</taxon>
        <taxon>Lysobacterales</taxon>
        <taxon>Rhodanobacteraceae</taxon>
        <taxon>Dyella</taxon>
    </lineage>
</organism>
<evidence type="ECO:0000313" key="3">
    <source>
        <dbReference type="Proteomes" id="UP001620461"/>
    </source>
</evidence>
<dbReference type="EMBL" id="JADIKJ010000044">
    <property type="protein sequence ID" value="MFK2902244.1"/>
    <property type="molecule type" value="Genomic_DNA"/>
</dbReference>
<evidence type="ECO:0000313" key="2">
    <source>
        <dbReference type="EMBL" id="MFK2902244.1"/>
    </source>
</evidence>
<protein>
    <recommendedName>
        <fullName evidence="4">PH domain-containing protein</fullName>
    </recommendedName>
</protein>
<keyword evidence="1" id="KW-0812">Transmembrane</keyword>
<comment type="caution">
    <text evidence="2">The sequence shown here is derived from an EMBL/GenBank/DDBJ whole genome shotgun (WGS) entry which is preliminary data.</text>
</comment>
<feature type="transmembrane region" description="Helical" evidence="1">
    <location>
        <begin position="7"/>
        <end position="26"/>
    </location>
</feature>
<keyword evidence="1" id="KW-1133">Transmembrane helix</keyword>
<reference evidence="2 3" key="1">
    <citation type="submission" date="2020-10" db="EMBL/GenBank/DDBJ databases">
        <title>Phylogeny of dyella-like bacteria.</title>
        <authorList>
            <person name="Fu J."/>
        </authorList>
    </citation>
    <scope>NUCLEOTIDE SEQUENCE [LARGE SCALE GENOMIC DNA]</scope>
    <source>
        <strain evidence="2 3">JP1</strain>
    </source>
</reference>
<keyword evidence="1" id="KW-0472">Membrane</keyword>